<dbReference type="STRING" id="218851.A0A2G5E246"/>
<organism evidence="1 2">
    <name type="scientific">Aquilegia coerulea</name>
    <name type="common">Rocky mountain columbine</name>
    <dbReference type="NCBI Taxonomy" id="218851"/>
    <lineage>
        <taxon>Eukaryota</taxon>
        <taxon>Viridiplantae</taxon>
        <taxon>Streptophyta</taxon>
        <taxon>Embryophyta</taxon>
        <taxon>Tracheophyta</taxon>
        <taxon>Spermatophyta</taxon>
        <taxon>Magnoliopsida</taxon>
        <taxon>Ranunculales</taxon>
        <taxon>Ranunculaceae</taxon>
        <taxon>Thalictroideae</taxon>
        <taxon>Aquilegia</taxon>
    </lineage>
</organism>
<dbReference type="EMBL" id="KZ305030">
    <property type="protein sequence ID" value="PIA49834.1"/>
    <property type="molecule type" value="Genomic_DNA"/>
</dbReference>
<dbReference type="InterPro" id="IPR016024">
    <property type="entry name" value="ARM-type_fold"/>
</dbReference>
<keyword evidence="2" id="KW-1185">Reference proteome</keyword>
<dbReference type="Proteomes" id="UP000230069">
    <property type="component" value="Unassembled WGS sequence"/>
</dbReference>
<dbReference type="PANTHER" id="PTHR36337:SF1">
    <property type="entry name" value="OBSCURIN-LIKE PROTEIN"/>
    <property type="match status" value="1"/>
</dbReference>
<evidence type="ECO:0000313" key="2">
    <source>
        <dbReference type="Proteomes" id="UP000230069"/>
    </source>
</evidence>
<protein>
    <submittedName>
        <fullName evidence="1">Uncharacterized protein</fullName>
    </submittedName>
</protein>
<sequence>MPMKTQTFFLEEWLRSNITTTTTNKPSPSSSARAIIQAWAELRDSLQNQSFQPHHFQSLQTLLNSQTSLHVADPQAKLLLSILSSPNFITPIQSHHLFLKLLYIWLRKSSKPFVSLVELTVSVVSGILSSQFDVENGYLVLSYGVLLLGGISSIPNLSESFKRICLELLCKLMEQQKQLISSSEELIPEVLAGIGYALSSSDVVYFRRILCSLFEIWSKGSGLSGRLVHGLMILHLFEWVLSGFVGSRSVEKIESVCQEILGIYRLNNIPFAVVMAAAGVLRALNKIGLNSSRVGISAQVKISLEECIESVARDLISTTQHFSNFSEDRKDRVVLQCISMGVTRSGLTSYRGPLFLCFACALLVEIFPLRSFYTRIVEYPHGNFTSLGHEVKEHTDSILFKEAGAVTRMLCNLYISADEENKTVVENLIWGYCQDLYCGHQQVAMVLQGGRKVVLDELEKIAEACFLMIVIFASVVTKHRLNSEISSEIKLEISVRILISFSCVEYFRRVRLPEYTDTIRGVVVSVQENESSCVSFIKSLPSYSDLTKNPEPLSYGKPEYIWSKNDVQTARVLFYLRVIPTCIERVSSSIYRELVAPTMFLYMGHPNGKVARAAHSVFMAFVASGKDSCTDDRVLLKEQLVFYYMQRSLEGYPGTTPFEGMASGVASLVRHLPAGSPATYYCISSLVENASSLCSKAAIQDADMWKSWQGNSEPCKKLVELLLRLLSLVDIQVLPHLMKLLAQFIVHLPKDGQNMVLDEIHSLVAESDDVTRKPALVSWLQSLSFLCSKSLNINAAKMGKKSEGDNVSAESTNNLTLNSTSARL</sequence>
<dbReference type="InParanoid" id="A0A2G5E246"/>
<gene>
    <name evidence="1" type="ORF">AQUCO_01300523v1</name>
</gene>
<dbReference type="FunCoup" id="A0A2G5E246">
    <property type="interactions" value="2361"/>
</dbReference>
<reference evidence="1 2" key="1">
    <citation type="submission" date="2017-09" db="EMBL/GenBank/DDBJ databases">
        <title>WGS assembly of Aquilegia coerulea Goldsmith.</title>
        <authorList>
            <person name="Hodges S."/>
            <person name="Kramer E."/>
            <person name="Nordborg M."/>
            <person name="Tomkins J."/>
            <person name="Borevitz J."/>
            <person name="Derieg N."/>
            <person name="Yan J."/>
            <person name="Mihaltcheva S."/>
            <person name="Hayes R.D."/>
            <person name="Rokhsar D."/>
        </authorList>
    </citation>
    <scope>NUCLEOTIDE SEQUENCE [LARGE SCALE GENOMIC DNA]</scope>
    <source>
        <strain evidence="2">cv. Goldsmith</strain>
    </source>
</reference>
<proteinExistence type="predicted"/>
<accession>A0A2G5E246</accession>
<dbReference type="SUPFAM" id="SSF48371">
    <property type="entry name" value="ARM repeat"/>
    <property type="match status" value="1"/>
</dbReference>
<name>A0A2G5E246_AQUCA</name>
<evidence type="ECO:0000313" key="1">
    <source>
        <dbReference type="EMBL" id="PIA49834.1"/>
    </source>
</evidence>
<dbReference type="AlphaFoldDB" id="A0A2G5E246"/>
<dbReference type="OrthoDB" id="18975at2759"/>
<dbReference type="PANTHER" id="PTHR36337">
    <property type="entry name" value="OBSCURIN-LIKE PROTEIN"/>
    <property type="match status" value="1"/>
</dbReference>